<organism evidence="4 7">
    <name type="scientific">Marchantia polymorpha</name>
    <name type="common">Common liverwort</name>
    <name type="synonym">Marchantia aquatica</name>
    <dbReference type="NCBI Taxonomy" id="3197"/>
    <lineage>
        <taxon>Eukaryota</taxon>
        <taxon>Viridiplantae</taxon>
        <taxon>Streptophyta</taxon>
        <taxon>Embryophyta</taxon>
        <taxon>Marchantiophyta</taxon>
        <taxon>Marchantiopsida</taxon>
        <taxon>Marchantiidae</taxon>
        <taxon>Marchantiales</taxon>
        <taxon>Marchantiaceae</taxon>
        <taxon>Marchantia</taxon>
    </lineage>
</organism>
<reference evidence="4" key="2">
    <citation type="submission" date="2017-12" db="EMBL/GenBank/DDBJ databases">
        <title>WGS assembly of Marchantia polymorpha.</title>
        <authorList>
            <person name="Bowman J.L."/>
            <person name="Kohchi T."/>
            <person name="Yamato K.T."/>
            <person name="Jenkins J."/>
            <person name="Shu S."/>
            <person name="Ishizaki K."/>
            <person name="Yamaoka S."/>
            <person name="Nishihama R."/>
            <person name="Nakamura Y."/>
            <person name="Berger F."/>
            <person name="Adam C."/>
            <person name="Aki S.S."/>
            <person name="Althoff F."/>
            <person name="Araki T."/>
            <person name="Arteaga-Vazquez M.A."/>
            <person name="Balasubrmanian S."/>
            <person name="Bauer D."/>
            <person name="Boehm C.R."/>
            <person name="Briginshaw L."/>
            <person name="Caballero-Perez J."/>
            <person name="Catarino B."/>
            <person name="Chen F."/>
            <person name="Chiyoda S."/>
            <person name="Chovatia M."/>
            <person name="Davies K.M."/>
            <person name="Delmans M."/>
            <person name="Demura T."/>
            <person name="Dierschke T."/>
            <person name="Dolan L."/>
            <person name="Dorantes-Acosta A.E."/>
            <person name="Eklund D.M."/>
            <person name="Florent S.N."/>
            <person name="Flores-Sandoval E."/>
            <person name="Fujiyama A."/>
            <person name="Fukuzawa H."/>
            <person name="Galik B."/>
            <person name="Grimanelli D."/>
            <person name="Grimwood J."/>
            <person name="Grossniklaus U."/>
            <person name="Hamada T."/>
            <person name="Haseloff J."/>
            <person name="Hetherington A.J."/>
            <person name="Higo A."/>
            <person name="Hirakawa Y."/>
            <person name="Hundley H.N."/>
            <person name="Ikeda Y."/>
            <person name="Inoue K."/>
            <person name="Inoue S."/>
            <person name="Ishida S."/>
            <person name="Jia Q."/>
            <person name="Kakita M."/>
            <person name="Kanazawa T."/>
            <person name="Kawai Y."/>
            <person name="Kawashima T."/>
            <person name="Kennedy M."/>
            <person name="Kinose K."/>
            <person name="Kinoshita T."/>
            <person name="Kohara Y."/>
            <person name="Koide E."/>
            <person name="Komatsu K."/>
            <person name="Kopischke S."/>
            <person name="Kubo M."/>
            <person name="Kyozuka J."/>
            <person name="Lagercrantz U."/>
            <person name="Lin S.S."/>
            <person name="Lindquist E."/>
            <person name="Lipzen A.M."/>
            <person name="Lu C."/>
            <person name="Luna E.D."/>
            <person name="Martienssen R.A."/>
            <person name="Minamino N."/>
            <person name="Mizutani M."/>
            <person name="Mizutani M."/>
            <person name="Mochizuki N."/>
            <person name="Monte I."/>
            <person name="Mosher R."/>
            <person name="Nagasaki H."/>
            <person name="Nakagami H."/>
            <person name="Naramoto S."/>
            <person name="Nishitani K."/>
            <person name="Ohtani M."/>
            <person name="Okamoto T."/>
            <person name="Okumura M."/>
            <person name="Phillips J."/>
            <person name="Pollak B."/>
            <person name="Reinders A."/>
            <person name="Roevekamp M."/>
            <person name="Sano R."/>
            <person name="Sawa S."/>
            <person name="Schmid M.W."/>
            <person name="Shirakawa M."/>
            <person name="Solano R."/>
            <person name="Spunde A."/>
            <person name="Suetsugu N."/>
            <person name="Sugano S."/>
            <person name="Sugiyama A."/>
            <person name="Sun R."/>
            <person name="Suzuki Y."/>
            <person name="Takenaka M."/>
            <person name="Takezawa D."/>
            <person name="Tomogane H."/>
            <person name="Tsuzuki M."/>
            <person name="Ueda T."/>
            <person name="Umeda M."/>
            <person name="Ward J.M."/>
            <person name="Watanabe Y."/>
            <person name="Yazaki K."/>
            <person name="Yokoyama R."/>
            <person name="Yoshitake Y."/>
            <person name="Yotsui I."/>
            <person name="Zachgo S."/>
            <person name="Schmutz J."/>
        </authorList>
    </citation>
    <scope>NUCLEOTIDE SEQUENCE [LARGE SCALE GENOMIC DNA]</scope>
    <source>
        <strain evidence="4">Tak-1</strain>
    </source>
</reference>
<dbReference type="EMBL" id="KZ772712">
    <property type="protein sequence ID" value="PTQ40309.1"/>
    <property type="molecule type" value="Genomic_DNA"/>
</dbReference>
<gene>
    <name evidence="6" type="ORF">MARPO_0040s0001</name>
    <name evidence="4" type="ORF">MARPO_0072s0111</name>
    <name evidence="5" type="ORF">MARPO_0072s0113</name>
</gene>
<protein>
    <recommendedName>
        <fullName evidence="3">SMP-30/Gluconolactonase/LRE-like region domain-containing protein</fullName>
    </recommendedName>
</protein>
<evidence type="ECO:0000256" key="1">
    <source>
        <dbReference type="ARBA" id="ARBA00022801"/>
    </source>
</evidence>
<dbReference type="PANTHER" id="PTHR47572:SF4">
    <property type="entry name" value="LACTONASE DRP35"/>
    <property type="match status" value="1"/>
</dbReference>
<dbReference type="InterPro" id="IPR051262">
    <property type="entry name" value="SMP-30/CGR1_Lactonase"/>
</dbReference>
<evidence type="ECO:0000313" key="7">
    <source>
        <dbReference type="Proteomes" id="UP000244005"/>
    </source>
</evidence>
<evidence type="ECO:0000259" key="3">
    <source>
        <dbReference type="Pfam" id="PF08450"/>
    </source>
</evidence>
<dbReference type="EMBL" id="KZ772712">
    <property type="protein sequence ID" value="PTQ40308.1"/>
    <property type="molecule type" value="Genomic_DNA"/>
</dbReference>
<keyword evidence="7" id="KW-1185">Reference proteome</keyword>
<keyword evidence="2" id="KW-0732">Signal</keyword>
<dbReference type="OrthoDB" id="535292at2759"/>
<dbReference type="Gene3D" id="2.120.10.30">
    <property type="entry name" value="TolB, C-terminal domain"/>
    <property type="match status" value="1"/>
</dbReference>
<sequence>MGGSMKMTALSVMLLMCFAVRATDAQAGIVRTVVAKKFITSSVSRFGLGIEGMAVDQVGNVYAVGFAGDGTSGIGSVANARAQLEQNLLVKDQTASSSFNGLRFLPLSPSLSTNFDLRALAADVKSHSVVQFLRSKRDGRTRGSPFCQNSSMIQPNDIAVAVKSGRIYMTGGAYSNVNTVVGHGDLWMCEGRSSFTNTSRELDLEPVEAKLLGLFGLTNGIEVSPDEKTLYLTESFHKFGEPYSNFIWKFDIDQKTGLVDNKTLLVDFQKLDGSGHVDLDGMRCDVHGNLFVTKNGMNGETVKISPTGELLLRIKLPGLYETTNVEFGGPDGKTLYMSGKCIDNPDLGCVDMWDGNPAPGAAWALSALHH</sequence>
<accession>A0A2R6WNE1</accession>
<evidence type="ECO:0000313" key="5">
    <source>
        <dbReference type="EMBL" id="PTQ35381.1"/>
    </source>
</evidence>
<dbReference type="GO" id="GO:0004341">
    <property type="term" value="F:gluconolactonase activity"/>
    <property type="evidence" value="ECO:0000318"/>
    <property type="project" value="GO_Central"/>
</dbReference>
<feature type="signal peptide" evidence="2">
    <location>
        <begin position="1"/>
        <end position="25"/>
    </location>
</feature>
<dbReference type="EMBL" id="KZ772744">
    <property type="protein sequence ID" value="PTQ35381.1"/>
    <property type="molecule type" value="Genomic_DNA"/>
</dbReference>
<keyword evidence="1" id="KW-0378">Hydrolase</keyword>
<name>A0A2R6WNE1_MARPO</name>
<dbReference type="SUPFAM" id="SSF63829">
    <property type="entry name" value="Calcium-dependent phosphotriesterase"/>
    <property type="match status" value="1"/>
</dbReference>
<dbReference type="Pfam" id="PF08450">
    <property type="entry name" value="SGL"/>
    <property type="match status" value="1"/>
</dbReference>
<reference evidence="7" key="1">
    <citation type="journal article" date="2017" name="Cell">
        <title>Insights into land plant evolution garnered from the Marchantia polymorpha genome.</title>
        <authorList>
            <person name="Bowman J.L."/>
            <person name="Kohchi T."/>
            <person name="Yamato K.T."/>
            <person name="Jenkins J."/>
            <person name="Shu S."/>
            <person name="Ishizaki K."/>
            <person name="Yamaoka S."/>
            <person name="Nishihama R."/>
            <person name="Nakamura Y."/>
            <person name="Berger F."/>
            <person name="Adam C."/>
            <person name="Aki S.S."/>
            <person name="Althoff F."/>
            <person name="Araki T."/>
            <person name="Arteaga-Vazquez M.A."/>
            <person name="Balasubrmanian S."/>
            <person name="Barry K."/>
            <person name="Bauer D."/>
            <person name="Boehm C.R."/>
            <person name="Briginshaw L."/>
            <person name="Caballero-Perez J."/>
            <person name="Catarino B."/>
            <person name="Chen F."/>
            <person name="Chiyoda S."/>
            <person name="Chovatia M."/>
            <person name="Davies K.M."/>
            <person name="Delmans M."/>
            <person name="Demura T."/>
            <person name="Dierschke T."/>
            <person name="Dolan L."/>
            <person name="Dorantes-Acosta A.E."/>
            <person name="Eklund D.M."/>
            <person name="Florent S.N."/>
            <person name="Flores-Sandoval E."/>
            <person name="Fujiyama A."/>
            <person name="Fukuzawa H."/>
            <person name="Galik B."/>
            <person name="Grimanelli D."/>
            <person name="Grimwood J."/>
            <person name="Grossniklaus U."/>
            <person name="Hamada T."/>
            <person name="Haseloff J."/>
            <person name="Hetherington A.J."/>
            <person name="Higo A."/>
            <person name="Hirakawa Y."/>
            <person name="Hundley H.N."/>
            <person name="Ikeda Y."/>
            <person name="Inoue K."/>
            <person name="Inoue S.I."/>
            <person name="Ishida S."/>
            <person name="Jia Q."/>
            <person name="Kakita M."/>
            <person name="Kanazawa T."/>
            <person name="Kawai Y."/>
            <person name="Kawashima T."/>
            <person name="Kennedy M."/>
            <person name="Kinose K."/>
            <person name="Kinoshita T."/>
            <person name="Kohara Y."/>
            <person name="Koide E."/>
            <person name="Komatsu K."/>
            <person name="Kopischke S."/>
            <person name="Kubo M."/>
            <person name="Kyozuka J."/>
            <person name="Lagercrantz U."/>
            <person name="Lin S.S."/>
            <person name="Lindquist E."/>
            <person name="Lipzen A.M."/>
            <person name="Lu C.W."/>
            <person name="De Luna E."/>
            <person name="Martienssen R.A."/>
            <person name="Minamino N."/>
            <person name="Mizutani M."/>
            <person name="Mizutani M."/>
            <person name="Mochizuki N."/>
            <person name="Monte I."/>
            <person name="Mosher R."/>
            <person name="Nagasaki H."/>
            <person name="Nakagami H."/>
            <person name="Naramoto S."/>
            <person name="Nishitani K."/>
            <person name="Ohtani M."/>
            <person name="Okamoto T."/>
            <person name="Okumura M."/>
            <person name="Phillips J."/>
            <person name="Pollak B."/>
            <person name="Reinders A."/>
            <person name="Rovekamp M."/>
            <person name="Sano R."/>
            <person name="Sawa S."/>
            <person name="Schmid M.W."/>
            <person name="Shirakawa M."/>
            <person name="Solano R."/>
            <person name="Spunde A."/>
            <person name="Suetsugu N."/>
            <person name="Sugano S."/>
            <person name="Sugiyama A."/>
            <person name="Sun R."/>
            <person name="Suzuki Y."/>
            <person name="Takenaka M."/>
            <person name="Takezawa D."/>
            <person name="Tomogane H."/>
            <person name="Tsuzuki M."/>
            <person name="Ueda T."/>
            <person name="Umeda M."/>
            <person name="Ward J.M."/>
            <person name="Watanabe Y."/>
            <person name="Yazaki K."/>
            <person name="Yokoyama R."/>
            <person name="Yoshitake Y."/>
            <person name="Yotsui I."/>
            <person name="Zachgo S."/>
            <person name="Schmutz J."/>
        </authorList>
    </citation>
    <scope>NUCLEOTIDE SEQUENCE [LARGE SCALE GENOMIC DNA]</scope>
    <source>
        <strain evidence="7">Tak-1</strain>
    </source>
</reference>
<dbReference type="Proteomes" id="UP000244005">
    <property type="component" value="Unassembled WGS sequence"/>
</dbReference>
<dbReference type="AlphaFoldDB" id="A0A2R6WNE1"/>
<dbReference type="PANTHER" id="PTHR47572">
    <property type="entry name" value="LIPOPROTEIN-RELATED"/>
    <property type="match status" value="1"/>
</dbReference>
<dbReference type="Gramene" id="Mp2g22130.1">
    <property type="protein sequence ID" value="Mp2g22130.1.cds1"/>
    <property type="gene ID" value="Mp2g22130"/>
</dbReference>
<evidence type="ECO:0000313" key="4">
    <source>
        <dbReference type="EMBL" id="PTQ35379.1"/>
    </source>
</evidence>
<evidence type="ECO:0000313" key="6">
    <source>
        <dbReference type="EMBL" id="PTQ40308.1"/>
    </source>
</evidence>
<proteinExistence type="predicted"/>
<feature type="domain" description="SMP-30/Gluconolactonase/LRE-like region" evidence="3">
    <location>
        <begin position="151"/>
        <end position="338"/>
    </location>
</feature>
<evidence type="ECO:0000256" key="2">
    <source>
        <dbReference type="SAM" id="SignalP"/>
    </source>
</evidence>
<dbReference type="EMBL" id="KZ772744">
    <property type="protein sequence ID" value="PTQ35379.1"/>
    <property type="molecule type" value="Genomic_DNA"/>
</dbReference>
<dbReference type="Gramene" id="Mp2g22150.1">
    <property type="protein sequence ID" value="Mp2g22150.1.cds1"/>
    <property type="gene ID" value="Mp2g22150"/>
</dbReference>
<feature type="chain" id="PRO_5041804602" description="SMP-30/Gluconolactonase/LRE-like region domain-containing protein" evidence="2">
    <location>
        <begin position="26"/>
        <end position="370"/>
    </location>
</feature>
<dbReference type="InterPro" id="IPR013658">
    <property type="entry name" value="SGL"/>
</dbReference>
<dbReference type="InterPro" id="IPR011042">
    <property type="entry name" value="6-blade_b-propeller_TolB-like"/>
</dbReference>